<comment type="caution">
    <text evidence="1">The sequence shown here is derived from an EMBL/GenBank/DDBJ whole genome shotgun (WGS) entry which is preliminary data.</text>
</comment>
<reference evidence="1" key="1">
    <citation type="submission" date="2022-12" db="EMBL/GenBank/DDBJ databases">
        <title>Genome Sequence of Lasiodiplodia mahajangana.</title>
        <authorList>
            <person name="Buettner E."/>
        </authorList>
    </citation>
    <scope>NUCLEOTIDE SEQUENCE</scope>
    <source>
        <strain evidence="1">VT137</strain>
    </source>
</reference>
<organism evidence="1 2">
    <name type="scientific">Lasiodiplodia mahajangana</name>
    <dbReference type="NCBI Taxonomy" id="1108764"/>
    <lineage>
        <taxon>Eukaryota</taxon>
        <taxon>Fungi</taxon>
        <taxon>Dikarya</taxon>
        <taxon>Ascomycota</taxon>
        <taxon>Pezizomycotina</taxon>
        <taxon>Dothideomycetes</taxon>
        <taxon>Dothideomycetes incertae sedis</taxon>
        <taxon>Botryosphaeriales</taxon>
        <taxon>Botryosphaeriaceae</taxon>
        <taxon>Lasiodiplodia</taxon>
    </lineage>
</organism>
<keyword evidence="2" id="KW-1185">Reference proteome</keyword>
<protein>
    <submittedName>
        <fullName evidence="1">Uncharacterized protein</fullName>
    </submittedName>
</protein>
<dbReference type="EMBL" id="JAPUUL010000348">
    <property type="protein sequence ID" value="KAJ8131150.1"/>
    <property type="molecule type" value="Genomic_DNA"/>
</dbReference>
<gene>
    <name evidence="1" type="ORF">O1611_g2476</name>
</gene>
<accession>A0ACC2JUE1</accession>
<name>A0ACC2JUE1_9PEZI</name>
<dbReference type="Proteomes" id="UP001153332">
    <property type="component" value="Unassembled WGS sequence"/>
</dbReference>
<evidence type="ECO:0000313" key="2">
    <source>
        <dbReference type="Proteomes" id="UP001153332"/>
    </source>
</evidence>
<proteinExistence type="predicted"/>
<evidence type="ECO:0000313" key="1">
    <source>
        <dbReference type="EMBL" id="KAJ8131150.1"/>
    </source>
</evidence>
<sequence>MYSAFDKNAMQYADTFAQRAEELWEDEADSCLAMAGAVLLSVSNLGRGKNHDTVLTFARYALEMGQRLGLFSTQPADSRPSFETKEEERANSYGAWGTFNWNVLISQFYRQPTLESSGVAPTMPIPGELGLPEVLEDVAPEEGEVIDRGVLGITFPALCKFWEITHGARWVHLPGPQDPDPSFRLSLLEHKYRQLLAWVETLPSYLLRAEESPHHTIVFHIWLHTTILDILQPFVRTAPERRLKLVTFSAPDGSPDAAYAASVKQLKRLIFEYRSRYSASTYSILWHSGLIYLANAMIKHTKDPEWRHYLYLCVYGYERLNRPYRISEVILQGLLAMTLKHTDITADEAQRLMAELKKRGLDKGDKSLETRVRATFMVDLDLALTEPHKASAETVAADFDYWALFQSVIEKDQAAE</sequence>